<dbReference type="RefSeq" id="WP_013456383.1">
    <property type="nucleotide sequence ID" value="NC_014760.1"/>
</dbReference>
<organism evidence="5 6">
    <name type="scientific">Mycoplasmopsis bovis (strain ATCC 25523 / DSM 22781 / NCTC 10131 / PG45)</name>
    <name type="common">Mycoplasma bovis</name>
    <dbReference type="NCBI Taxonomy" id="289397"/>
    <lineage>
        <taxon>Bacteria</taxon>
        <taxon>Bacillati</taxon>
        <taxon>Mycoplasmatota</taxon>
        <taxon>Mycoplasmoidales</taxon>
        <taxon>Metamycoplasmataceae</taxon>
        <taxon>Mycoplasmopsis</taxon>
    </lineage>
</organism>
<dbReference type="InterPro" id="IPR030941">
    <property type="entry name" value="Predic_Ig_block"/>
</dbReference>
<feature type="domain" description="IgG-blocking virulence" evidence="2">
    <location>
        <begin position="331"/>
        <end position="532"/>
    </location>
</feature>
<dbReference type="AlphaFoldDB" id="A0A454AQ37"/>
<dbReference type="SMR" id="A0A454AQ37"/>
<sequence length="743" mass="83337">MKILKTKKNKILMFSLLSGGVVSVAAGAAIYKASSDFDLAKSIFSSDSFDSELANSNNVKHTNDSIRDKNVTEKAVEPIKVEKPKIEPIIVKTPKAEESATIEPPKEAPKPVESQPIIASPTTERRKISINGVEVYATVEVTPDRKVTDYDRKKGIANRDPYQSTIVNKLVSVEVTDELRKSTVNKALTSGDGEGLFDGTFFKVIDELINKDNDPLDVAEGVLKQNSQIWENNLFRYKELLDSDNVVKFLKPGKDLEYKDIVEKKGGFKTPNQRYIWLIANLDNSKFTKLASKSDKYLNEGLVVSPRNAKINANGEIDAHAWSPSPEFNTVTSRYSRDNRLKRVFGYNSYFWRSPDDTEKGIYPGWKKTDATSEFKNYGASESDGITVHKLERIEKIKEEQGQINEGYVVNIDAKNPAGYSKTKKLIEDLKKDGKKITSYRIKNMGEANPAQKFKEILAALPDDLPQLELFFSANATNTSSLIALENKKIKELSLYTLGNSLLQKWSFNPWAFKNTAWINTNDYNVSYEYGRNKPLATRITFDTIAFDQDDYKGNNNFERINDGLRLVYYARNNERAFQGSFGPGLNPDNAEGNNSYPLGLDFSRVPKIKSLRGLEFHDSQNPSNKARKIKRLTLFNNSTTFEITGNELDQASFHHIMEPVPGDSDKPKIMFSNGSTTNSIKISSKEKLSSDGLTNLNKFFQLNDALKASKKIIVPKDASELISQLQGAGFNVEVGTEGFTYT</sequence>
<dbReference type="GeneID" id="31507729"/>
<evidence type="ECO:0000256" key="1">
    <source>
        <dbReference type="SAM" id="SignalP"/>
    </source>
</evidence>
<protein>
    <submittedName>
        <fullName evidence="5">Putative membrane protein</fullName>
    </submittedName>
</protein>
<feature type="signal peptide" evidence="1">
    <location>
        <begin position="1"/>
        <end position="28"/>
    </location>
</feature>
<evidence type="ECO:0000259" key="2">
    <source>
        <dbReference type="Pfam" id="PF26360"/>
    </source>
</evidence>
<dbReference type="Pfam" id="PF26364">
    <property type="entry name" value="MIB_M2"/>
    <property type="match status" value="1"/>
</dbReference>
<feature type="domain" description="Mycoplasma immunoglobulin binding protein arm" evidence="3">
    <location>
        <begin position="176"/>
        <end position="325"/>
    </location>
</feature>
<feature type="domain" description="Mycoplasma immunoglobulin binding protein M2" evidence="4">
    <location>
        <begin position="542"/>
        <end position="734"/>
    </location>
</feature>
<dbReference type="KEGG" id="mbv:MBOVPG45_0374"/>
<dbReference type="Pfam" id="PF26361">
    <property type="entry name" value="MIB_arm"/>
    <property type="match status" value="1"/>
</dbReference>
<evidence type="ECO:0000259" key="3">
    <source>
        <dbReference type="Pfam" id="PF26361"/>
    </source>
</evidence>
<accession>A0A454AQ37</accession>
<reference evidence="5 6" key="1">
    <citation type="journal article" date="2011" name="Infect. Immun.">
        <title>Complete genome sequence of Mycoplasma bovis type strain PG45 (ATCC 25523).</title>
        <authorList>
            <person name="Wise K.S."/>
            <person name="Calcutt M.J."/>
            <person name="Foecking M.F."/>
            <person name="Roske K."/>
            <person name="Madupu R."/>
            <person name="Methe B.A."/>
        </authorList>
    </citation>
    <scope>NUCLEOTIDE SEQUENCE [LARGE SCALE GENOMIC DNA]</scope>
    <source>
        <strain evidence="6">ATCC 25523 / DSM 22781 / NCTC 10131 / PG45</strain>
    </source>
</reference>
<evidence type="ECO:0000313" key="6">
    <source>
        <dbReference type="Proteomes" id="UP000008713"/>
    </source>
</evidence>
<gene>
    <name evidence="5" type="ordered locus">MBOVPG45_0374</name>
</gene>
<dbReference type="NCBIfam" id="TIGR04524">
    <property type="entry name" value="mycoplas_M_dom"/>
    <property type="match status" value="1"/>
</dbReference>
<dbReference type="EMBL" id="CP002188">
    <property type="protein sequence ID" value="ADR25160.1"/>
    <property type="molecule type" value="Genomic_DNA"/>
</dbReference>
<dbReference type="Pfam" id="PF26360">
    <property type="entry name" value="MIB_M1"/>
    <property type="match status" value="1"/>
</dbReference>
<dbReference type="NCBIfam" id="TIGR04526">
    <property type="entry name" value="predic_Ig_block"/>
    <property type="match status" value="1"/>
</dbReference>
<name>A0A454AQ37_MYCBG</name>
<keyword evidence="1" id="KW-0732">Signal</keyword>
<dbReference type="InterPro" id="IPR058861">
    <property type="entry name" value="MIB_arm"/>
</dbReference>
<feature type="chain" id="PRO_5019026437" evidence="1">
    <location>
        <begin position="29"/>
        <end position="743"/>
    </location>
</feature>
<dbReference type="Proteomes" id="UP000008713">
    <property type="component" value="Chromosome"/>
</dbReference>
<dbReference type="InterPro" id="IPR058860">
    <property type="entry name" value="MIB_M2"/>
</dbReference>
<dbReference type="InterPro" id="IPR030942">
    <property type="entry name" value="Mycoplas_M_dom"/>
</dbReference>
<evidence type="ECO:0000259" key="4">
    <source>
        <dbReference type="Pfam" id="PF26364"/>
    </source>
</evidence>
<dbReference type="OrthoDB" id="401311at2"/>
<proteinExistence type="predicted"/>
<evidence type="ECO:0000313" key="5">
    <source>
        <dbReference type="EMBL" id="ADR25160.1"/>
    </source>
</evidence>